<dbReference type="EMBL" id="CP110232">
    <property type="protein sequence ID" value="WEG73189.1"/>
    <property type="molecule type" value="Genomic_DNA"/>
</dbReference>
<feature type="domain" description="RNA polymerase sigma-70 region 2" evidence="1">
    <location>
        <begin position="22"/>
        <end position="90"/>
    </location>
</feature>
<dbReference type="Proteomes" id="UP001179647">
    <property type="component" value="Chromosome"/>
</dbReference>
<dbReference type="SUPFAM" id="SSF88946">
    <property type="entry name" value="Sigma2 domain of RNA polymerase sigma factors"/>
    <property type="match status" value="1"/>
</dbReference>
<dbReference type="Gene3D" id="1.10.1740.10">
    <property type="match status" value="1"/>
</dbReference>
<dbReference type="InterPro" id="IPR013325">
    <property type="entry name" value="RNA_pol_sigma_r2"/>
</dbReference>
<evidence type="ECO:0000313" key="3">
    <source>
        <dbReference type="Proteomes" id="UP001179647"/>
    </source>
</evidence>
<dbReference type="RefSeq" id="WP_275468992.1">
    <property type="nucleotide sequence ID" value="NZ_CP110232.1"/>
</dbReference>
<evidence type="ECO:0000313" key="2">
    <source>
        <dbReference type="EMBL" id="WEG73189.1"/>
    </source>
</evidence>
<dbReference type="InterPro" id="IPR007627">
    <property type="entry name" value="RNA_pol_sigma70_r2"/>
</dbReference>
<dbReference type="NCBIfam" id="TIGR02937">
    <property type="entry name" value="sigma70-ECF"/>
    <property type="match status" value="1"/>
</dbReference>
<organism evidence="2 3">
    <name type="scientific">Vagococcus intermedius</name>
    <dbReference type="NCBI Taxonomy" id="2991418"/>
    <lineage>
        <taxon>Bacteria</taxon>
        <taxon>Bacillati</taxon>
        <taxon>Bacillota</taxon>
        <taxon>Bacilli</taxon>
        <taxon>Lactobacillales</taxon>
        <taxon>Enterococcaceae</taxon>
        <taxon>Vagococcus</taxon>
    </lineage>
</organism>
<gene>
    <name evidence="2" type="ORF">OL234_09525</name>
</gene>
<keyword evidence="3" id="KW-1185">Reference proteome</keyword>
<reference evidence="2" key="1">
    <citation type="submission" date="2022-10" db="EMBL/GenBank/DDBJ databases">
        <title>Vagococcus sp. isolated from poultry meat.</title>
        <authorList>
            <person name="Johansson P."/>
            <person name="Bjorkroth J."/>
        </authorList>
    </citation>
    <scope>NUCLEOTIDE SEQUENCE</scope>
    <source>
        <strain evidence="2">STAA11</strain>
    </source>
</reference>
<sequence length="189" mass="22016">MALEKDYLSMAKAGDSEAFIKIFEQYKPIVFKMKGKYYVQELDVDDWQQEGRLVLFQSIQTYAPDRGISLGSFFRMNLERHIYTLLRKQGAVKRKLNHQACSLDERLETVGETVLLSASQSSDIFLDYIQIRSELETYFQSLSAFETRIFTHYLVGNSYKKMALIEGCLELKVRNGLDRARRKLKEVIC</sequence>
<dbReference type="AlphaFoldDB" id="A0AAF0CUP1"/>
<proteinExistence type="predicted"/>
<accession>A0AAF0CUP1</accession>
<dbReference type="Pfam" id="PF04542">
    <property type="entry name" value="Sigma70_r2"/>
    <property type="match status" value="1"/>
</dbReference>
<dbReference type="GO" id="GO:0003700">
    <property type="term" value="F:DNA-binding transcription factor activity"/>
    <property type="evidence" value="ECO:0007669"/>
    <property type="project" value="InterPro"/>
</dbReference>
<protein>
    <submittedName>
        <fullName evidence="2">Sigma-70 family RNA polymerase sigma factor</fullName>
    </submittedName>
</protein>
<dbReference type="KEGG" id="vie:OL234_09525"/>
<name>A0AAF0CUP1_9ENTE</name>
<evidence type="ECO:0000259" key="1">
    <source>
        <dbReference type="Pfam" id="PF04542"/>
    </source>
</evidence>
<dbReference type="GO" id="GO:0006352">
    <property type="term" value="P:DNA-templated transcription initiation"/>
    <property type="evidence" value="ECO:0007669"/>
    <property type="project" value="InterPro"/>
</dbReference>
<dbReference type="InterPro" id="IPR014284">
    <property type="entry name" value="RNA_pol_sigma-70_dom"/>
</dbReference>